<dbReference type="OMA" id="EWRACAG"/>
<sequence>MRRRSVITAVSSVVRDRVMFKLLLARKRIRKRKSVIVGECLEADKLRQSPLFKDWTTRALEDVCKEMVLEVFQEGEVIAYGEEPRGISSLFWVVSGNLTEVPAKHEGYRATSLPLCTSGDQAKDSKCRSVEERFTTGSTPSDLTYFKAGKLVAGERLFLGINYRRTIRCESVVKAFRVRLSTVMRIQKKWSAPIEQALSYAKTVVQKQMTEGSEKLTPDAVLRQNPLLNGLTESTINVLWIALSPSVFCTNELLCADVFKSENIFFLYSGCVKVKCGSSGAEKIIARHGSAVALHSFIPSELPPLTSGGQPAIAAKVSLLWSLSREALERIVCLEEWRACAGLACRLMRFAVDPLVLSRVHSLTRFSDAKLVVFAKRLRPRMFRCGECILPIGAVPQEGMLIIQGTACLTRGGAKKGHQPMAKTEREIVPPGYSVGFEECILGKSMTRGLIAETDVFVLTLERSIVIDAMKKNGNDRGSSEKGVSMSHNSSPLFSCSNSSSALRGQTGIVDRIKSENELKDSFTSVKVPSFMPITADLDTDHLLKYNTKVLSALALKMSDMNPNSVNSRRDLLSCDTASMSVFKKPGRGISKALYRTKSCFSVDDFGNVVYYENGIDPANRQAHSGSPLTCGKNEAVNKYLNPGMVQIIQTACADAASNVVKHAPKTCELRCEPTTTHNTVVSQCPASHRVLALRREMKKMEQRAERASDLPFTLFVGRAKV</sequence>
<dbReference type="VEuPathDB" id="TriTrypDB:TvY486_0704760"/>
<accession>G0TYU2</accession>
<organism evidence="1">
    <name type="scientific">Trypanosoma vivax (strain Y486)</name>
    <dbReference type="NCBI Taxonomy" id="1055687"/>
    <lineage>
        <taxon>Eukaryota</taxon>
        <taxon>Discoba</taxon>
        <taxon>Euglenozoa</taxon>
        <taxon>Kinetoplastea</taxon>
        <taxon>Metakinetoplastina</taxon>
        <taxon>Trypanosomatida</taxon>
        <taxon>Trypanosomatidae</taxon>
        <taxon>Trypanosoma</taxon>
        <taxon>Duttonella</taxon>
    </lineage>
</organism>
<dbReference type="EMBL" id="HE573023">
    <property type="protein sequence ID" value="CCC49142.1"/>
    <property type="molecule type" value="Genomic_DNA"/>
</dbReference>
<reference evidence="1" key="1">
    <citation type="journal article" date="2012" name="Proc. Natl. Acad. Sci. U.S.A.">
        <title>Antigenic diversity is generated by distinct evolutionary mechanisms in African trypanosome species.</title>
        <authorList>
            <person name="Jackson A.P."/>
            <person name="Berry A."/>
            <person name="Aslett M."/>
            <person name="Allison H.C."/>
            <person name="Burton P."/>
            <person name="Vavrova-Anderson J."/>
            <person name="Brown R."/>
            <person name="Browne H."/>
            <person name="Corton N."/>
            <person name="Hauser H."/>
            <person name="Gamble J."/>
            <person name="Gilderthorp R."/>
            <person name="Marcello L."/>
            <person name="McQuillan J."/>
            <person name="Otto T.D."/>
            <person name="Quail M.A."/>
            <person name="Sanders M.J."/>
            <person name="van Tonder A."/>
            <person name="Ginger M.L."/>
            <person name="Field M.C."/>
            <person name="Barry J.D."/>
            <person name="Hertz-Fowler C."/>
            <person name="Berriman M."/>
        </authorList>
    </citation>
    <scope>NUCLEOTIDE SEQUENCE</scope>
    <source>
        <strain evidence="1">Y486</strain>
    </source>
</reference>
<dbReference type="AlphaFoldDB" id="G0TYU2"/>
<evidence type="ECO:0000313" key="1">
    <source>
        <dbReference type="EMBL" id="CCC49142.1"/>
    </source>
</evidence>
<dbReference type="InterPro" id="IPR018490">
    <property type="entry name" value="cNMP-bd_dom_sf"/>
</dbReference>
<gene>
    <name evidence="1" type="ORF">TVY486_0704760</name>
</gene>
<dbReference type="InterPro" id="IPR014710">
    <property type="entry name" value="RmlC-like_jellyroll"/>
</dbReference>
<proteinExistence type="predicted"/>
<dbReference type="Gene3D" id="2.60.120.10">
    <property type="entry name" value="Jelly Rolls"/>
    <property type="match status" value="3"/>
</dbReference>
<dbReference type="SUPFAM" id="SSF51206">
    <property type="entry name" value="cAMP-binding domain-like"/>
    <property type="match status" value="3"/>
</dbReference>
<evidence type="ECO:0008006" key="2">
    <source>
        <dbReference type="Google" id="ProtNLM"/>
    </source>
</evidence>
<name>G0TYU2_TRYVY</name>
<protein>
    <recommendedName>
        <fullName evidence="2">Cyclic nucleotide-binding domain-containing protein</fullName>
    </recommendedName>
</protein>